<proteinExistence type="predicted"/>
<name>A0A074XSS8_AURPU</name>
<accession>A0A074XSS8</accession>
<dbReference type="AlphaFoldDB" id="A0A074XSS8"/>
<reference evidence="2 3" key="1">
    <citation type="journal article" date="2014" name="BMC Genomics">
        <title>Genome sequencing of four Aureobasidium pullulans varieties: biotechnological potential, stress tolerance, and description of new species.</title>
        <authorList>
            <person name="Gostin Ar C."/>
            <person name="Ohm R.A."/>
            <person name="Kogej T."/>
            <person name="Sonjak S."/>
            <person name="Turk M."/>
            <person name="Zajc J."/>
            <person name="Zalar P."/>
            <person name="Grube M."/>
            <person name="Sun H."/>
            <person name="Han J."/>
            <person name="Sharma A."/>
            <person name="Chiniquy J."/>
            <person name="Ngan C.Y."/>
            <person name="Lipzen A."/>
            <person name="Barry K."/>
            <person name="Grigoriev I.V."/>
            <person name="Gunde-Cimerman N."/>
        </authorList>
    </citation>
    <scope>NUCLEOTIDE SEQUENCE [LARGE SCALE GENOMIC DNA]</scope>
    <source>
        <strain evidence="2 3">EXF-150</strain>
    </source>
</reference>
<feature type="region of interest" description="Disordered" evidence="1">
    <location>
        <begin position="1"/>
        <end position="21"/>
    </location>
</feature>
<protein>
    <submittedName>
        <fullName evidence="2">Uncharacterized protein</fullName>
    </submittedName>
</protein>
<sequence>MASRPPDGVSHPQEIIADPYDSPTEANFEEVRRVYALTTWIRDHPDEAPNVLGKNNARLSKPEARLTIWPPGVRHTDSQLRAIWKFCNPLCWQLAPYAFRSGLRPYDEFSWVMHATRKRFPSNRNTVPRPAINTQPQHPPTSTIVRGIDTSASSSTVVDLTPTAGSQNHQSLPPAPAAQPPATTSSITLPTPVLQRRTTLPRDTASDTRQCVSRPASISASSATSNVPSYLSLPSTPTPTPRENAQHTPSQFAHLTFPQSSITVDSAPSQRPYQHSSCASSHPGIPRSGRPFLPPFPLPPGPWNPSMWNGNLPFLPPPPPPPHLWASLLRNVNLPPPPPPPLASAPLNTTPNAAYLQQRPRHTSDHPSSPTVTQTRPYDSGSYTMPVRSFDQLMAGNDRRDGFRRDKTSHEQSHSPRPTGTALSTPQSLHIETKPLRELEIPLLPASRNAAVLAASFSRPTVDTIDADTKRDLKVTTSRGDAGESEHHQKGKGRADLIDKSTPCAIPISGNIPPVVAENTPASQSPANSRLSSNLTTRIPGLNFADREMQTSGQSKAFGKQPLKGTITSNAATFPSSLPTERQNKSAARDCKSCNRKHAGDCIPVCLDCAKRHLGICQPCTFCPHRHVGTCHYCEKCDRRHVQQCRKCDNCKSWHVGQCLWCNRCQEKHKGPCPYLIPPPRPQLFSSSLGRPDALPVRETLKARQQPDALVEIAAKPDKKPRASTKTLENNHISTRTDPTTPADANDANDAKIIICCKTCGKHHEQNRQPCGCGKCHIFKEGNPRNMCDDCDKCHRRGKCTEKGKDVRAEKKRKAEEEDVKPAVLPNRSGLADRPKKKSRKSSSIGTKGDPIQLDSE</sequence>
<organism evidence="2 3">
    <name type="scientific">Aureobasidium pullulans EXF-150</name>
    <dbReference type="NCBI Taxonomy" id="1043002"/>
    <lineage>
        <taxon>Eukaryota</taxon>
        <taxon>Fungi</taxon>
        <taxon>Dikarya</taxon>
        <taxon>Ascomycota</taxon>
        <taxon>Pezizomycotina</taxon>
        <taxon>Dothideomycetes</taxon>
        <taxon>Dothideomycetidae</taxon>
        <taxon>Dothideales</taxon>
        <taxon>Saccotheciaceae</taxon>
        <taxon>Aureobasidium</taxon>
    </lineage>
</organism>
<dbReference type="EMBL" id="KL584981">
    <property type="protein sequence ID" value="KEQ85057.1"/>
    <property type="molecule type" value="Genomic_DNA"/>
</dbReference>
<dbReference type="Proteomes" id="UP000030706">
    <property type="component" value="Unassembled WGS sequence"/>
</dbReference>
<evidence type="ECO:0000256" key="1">
    <source>
        <dbReference type="SAM" id="MobiDB-lite"/>
    </source>
</evidence>
<feature type="region of interest" description="Disordered" evidence="1">
    <location>
        <begin position="473"/>
        <end position="494"/>
    </location>
</feature>
<evidence type="ECO:0000313" key="2">
    <source>
        <dbReference type="EMBL" id="KEQ85057.1"/>
    </source>
</evidence>
<keyword evidence="3" id="KW-1185">Reference proteome</keyword>
<feature type="region of interest" description="Disordered" evidence="1">
    <location>
        <begin position="122"/>
        <end position="247"/>
    </location>
</feature>
<feature type="compositionally biased region" description="Polar residues" evidence="1">
    <location>
        <begin position="415"/>
        <end position="427"/>
    </location>
</feature>
<gene>
    <name evidence="2" type="ORF">M438DRAFT_206291</name>
</gene>
<evidence type="ECO:0000313" key="3">
    <source>
        <dbReference type="Proteomes" id="UP000030706"/>
    </source>
</evidence>
<dbReference type="GeneID" id="40741682"/>
<dbReference type="OrthoDB" id="3931717at2759"/>
<feature type="compositionally biased region" description="Polar residues" evidence="1">
    <location>
        <begin position="263"/>
        <end position="280"/>
    </location>
</feature>
<feature type="compositionally biased region" description="Polar residues" evidence="1">
    <location>
        <begin position="207"/>
        <end position="227"/>
    </location>
</feature>
<dbReference type="HOGENOM" id="CLU_333431_0_0_1"/>
<feature type="compositionally biased region" description="Polar residues" evidence="1">
    <location>
        <begin position="366"/>
        <end position="383"/>
    </location>
</feature>
<feature type="compositionally biased region" description="Basic and acidic residues" evidence="1">
    <location>
        <begin position="397"/>
        <end position="414"/>
    </location>
</feature>
<feature type="region of interest" description="Disordered" evidence="1">
    <location>
        <begin position="802"/>
        <end position="857"/>
    </location>
</feature>
<feature type="compositionally biased region" description="Basic and acidic residues" evidence="1">
    <location>
        <begin position="481"/>
        <end position="494"/>
    </location>
</feature>
<feature type="region of interest" description="Disordered" evidence="1">
    <location>
        <begin position="263"/>
        <end position="293"/>
    </location>
</feature>
<feature type="compositionally biased region" description="Polar residues" evidence="1">
    <location>
        <begin position="122"/>
        <end position="171"/>
    </location>
</feature>
<dbReference type="RefSeq" id="XP_029761244.1">
    <property type="nucleotide sequence ID" value="XM_029899376.1"/>
</dbReference>
<feature type="region of interest" description="Disordered" evidence="1">
    <location>
        <begin position="357"/>
        <end position="427"/>
    </location>
</feature>
<feature type="compositionally biased region" description="Basic and acidic residues" evidence="1">
    <location>
        <begin position="802"/>
        <end position="816"/>
    </location>
</feature>